<dbReference type="EMBL" id="KL596690">
    <property type="protein sequence ID" value="KER28867.1"/>
    <property type="molecule type" value="Genomic_DNA"/>
</dbReference>
<evidence type="ECO:0000313" key="2">
    <source>
        <dbReference type="EMBL" id="KER28867.1"/>
    </source>
</evidence>
<feature type="region of interest" description="Disordered" evidence="1">
    <location>
        <begin position="1"/>
        <end position="22"/>
    </location>
</feature>
<name>A0A074ZSQ8_OPIVI</name>
<reference evidence="2 3" key="1">
    <citation type="submission" date="2013-11" db="EMBL/GenBank/DDBJ databases">
        <title>Opisthorchis viverrini - life in the bile duct.</title>
        <authorList>
            <person name="Young N.D."/>
            <person name="Nagarajan N."/>
            <person name="Lin S.J."/>
            <person name="Korhonen P.K."/>
            <person name="Jex A.R."/>
            <person name="Hall R.S."/>
            <person name="Safavi-Hemami H."/>
            <person name="Kaewkong W."/>
            <person name="Bertrand D."/>
            <person name="Gao S."/>
            <person name="Seet Q."/>
            <person name="Wongkham S."/>
            <person name="Teh B.T."/>
            <person name="Wongkham C."/>
            <person name="Intapan P.M."/>
            <person name="Maleewong W."/>
            <person name="Yang X."/>
            <person name="Hu M."/>
            <person name="Wang Z."/>
            <person name="Hofmann A."/>
            <person name="Sternberg P.W."/>
            <person name="Tan P."/>
            <person name="Wang J."/>
            <person name="Gasser R.B."/>
        </authorList>
    </citation>
    <scope>NUCLEOTIDE SEQUENCE [LARGE SCALE GENOMIC DNA]</scope>
</reference>
<proteinExistence type="predicted"/>
<sequence>MAVGQGAADHVAVTEGDELPVEDPKTTVRQLAQHHAEIRAESWRHVGHWKNHCRRMRPPANTSPFDWPTFVGYVASNKRPGLSWTHQGSTVGLQDNMALPRSPNAQGLKAKVKC</sequence>
<protein>
    <submittedName>
        <fullName evidence="2">Uncharacterized protein</fullName>
    </submittedName>
</protein>
<evidence type="ECO:0000256" key="1">
    <source>
        <dbReference type="SAM" id="MobiDB-lite"/>
    </source>
</evidence>
<dbReference type="RefSeq" id="XP_009167411.1">
    <property type="nucleotide sequence ID" value="XM_009169147.1"/>
</dbReference>
<accession>A0A074ZSQ8</accession>
<dbReference type="Proteomes" id="UP000054324">
    <property type="component" value="Unassembled WGS sequence"/>
</dbReference>
<dbReference type="GeneID" id="20318590"/>
<dbReference type="AlphaFoldDB" id="A0A074ZSQ8"/>
<dbReference type="KEGG" id="ovi:T265_04408"/>
<keyword evidence="3" id="KW-1185">Reference proteome</keyword>
<organism evidence="2 3">
    <name type="scientific">Opisthorchis viverrini</name>
    <name type="common">Southeast Asian liver fluke</name>
    <dbReference type="NCBI Taxonomy" id="6198"/>
    <lineage>
        <taxon>Eukaryota</taxon>
        <taxon>Metazoa</taxon>
        <taxon>Spiralia</taxon>
        <taxon>Lophotrochozoa</taxon>
        <taxon>Platyhelminthes</taxon>
        <taxon>Trematoda</taxon>
        <taxon>Digenea</taxon>
        <taxon>Opisthorchiida</taxon>
        <taxon>Opisthorchiata</taxon>
        <taxon>Opisthorchiidae</taxon>
        <taxon>Opisthorchis</taxon>
    </lineage>
</organism>
<evidence type="ECO:0000313" key="3">
    <source>
        <dbReference type="Proteomes" id="UP000054324"/>
    </source>
</evidence>
<gene>
    <name evidence="2" type="ORF">T265_04408</name>
</gene>
<feature type="region of interest" description="Disordered" evidence="1">
    <location>
        <begin position="94"/>
        <end position="114"/>
    </location>
</feature>
<dbReference type="CTD" id="20318590"/>